<dbReference type="SUPFAM" id="SSF75005">
    <property type="entry name" value="Arabinanase/levansucrase/invertase"/>
    <property type="match status" value="1"/>
</dbReference>
<dbReference type="Pfam" id="PF00251">
    <property type="entry name" value="Glyco_hydro_32N"/>
    <property type="match status" value="1"/>
</dbReference>
<name>A0A0M6Y7E3_9HYPH</name>
<dbReference type="Gene3D" id="2.115.10.20">
    <property type="entry name" value="Glycosyl hydrolase domain, family 43"/>
    <property type="match status" value="1"/>
</dbReference>
<dbReference type="InterPro" id="IPR023296">
    <property type="entry name" value="Glyco_hydro_beta-prop_sf"/>
</dbReference>
<dbReference type="SMART" id="SM00640">
    <property type="entry name" value="Glyco_32"/>
    <property type="match status" value="1"/>
</dbReference>
<dbReference type="Proteomes" id="UP000048926">
    <property type="component" value="Unassembled WGS sequence"/>
</dbReference>
<feature type="domain" description="Glycosyl hydrolase family 32 N-terminal" evidence="5">
    <location>
        <begin position="17"/>
        <end position="218"/>
    </location>
</feature>
<accession>A0A0M6Y7E3</accession>
<evidence type="ECO:0000256" key="1">
    <source>
        <dbReference type="ARBA" id="ARBA00009902"/>
    </source>
</evidence>
<keyword evidence="3" id="KW-0378">Hydrolase</keyword>
<dbReference type="EMBL" id="CXST01000002">
    <property type="protein sequence ID" value="CTQ45588.1"/>
    <property type="molecule type" value="Genomic_DNA"/>
</dbReference>
<dbReference type="AlphaFoldDB" id="A0A0M6Y7E3"/>
<proteinExistence type="inferred from homology"/>
<evidence type="ECO:0000256" key="4">
    <source>
        <dbReference type="ARBA" id="ARBA00023295"/>
    </source>
</evidence>
<evidence type="ECO:0000256" key="3">
    <source>
        <dbReference type="ARBA" id="ARBA00022801"/>
    </source>
</evidence>
<dbReference type="InterPro" id="IPR051214">
    <property type="entry name" value="GH32_Enzymes"/>
</dbReference>
<keyword evidence="7" id="KW-1185">Reference proteome</keyword>
<gene>
    <name evidence="6" type="ORF">LAL4801_04042</name>
</gene>
<dbReference type="RefSeq" id="WP_055658688.1">
    <property type="nucleotide sequence ID" value="NZ_CXST01000002.1"/>
</dbReference>
<evidence type="ECO:0000313" key="7">
    <source>
        <dbReference type="Proteomes" id="UP000048926"/>
    </source>
</evidence>
<dbReference type="EC" id="3.2.1.26" evidence="2"/>
<reference evidence="7" key="1">
    <citation type="submission" date="2015-07" db="EMBL/GenBank/DDBJ databases">
        <authorList>
            <person name="Rodrigo-Torres Lidia"/>
            <person name="Arahal R.David."/>
        </authorList>
    </citation>
    <scope>NUCLEOTIDE SEQUENCE [LARGE SCALE GENOMIC DNA]</scope>
    <source>
        <strain evidence="7">CECT 4801</strain>
    </source>
</reference>
<sequence>MYASHGFLRSDIGDVDVVYHDGIYHLFHLVLPNHDFIAHAVSTDGMTWRRVKNALFVGEPGEWDDDMLWTMHVTPDPDRQGEWRMFYTGLARAEYGRVQRVGLARSKDLYTWERCNHGNYPLQVPGPLYESTVDEGRKWVSFRDPFFYVDEDTGERLLLASARVKEGPVIRRGCVGLARETKPDKFTFEPPLYRPGLYDDVEVPNLFRLDGRYYLMGSIREDTKIHYWYAETIEGPYQNFFDNVILPTGNYAGRICRTSDRLLLFNFFSKTEYVYGREVVKKLLPPPKELVTDSAGRLKLKSNSDFNDLVTHRQVVTASYQCKALYSNTHASAIDRPDGLHLSCKSGYEAFMLPGKHEDFRLKAQLMLEGLGKTGLVLRMNDEGDGYYLSLDLVNGIAQMRAWGANPTPEFEHAFRYEPLQEAHFRGSDHGPWQIEVLAHGLYFEFSIDGYVVLSLVDDSFIEGGIGFYTESAAVCLKDLVVETLSRPVTEHTVEPAYSVTHRAPDQEGEGR</sequence>
<evidence type="ECO:0000256" key="2">
    <source>
        <dbReference type="ARBA" id="ARBA00012758"/>
    </source>
</evidence>
<dbReference type="PANTHER" id="PTHR43101:SF1">
    <property type="entry name" value="BETA-FRUCTOSIDASE"/>
    <property type="match status" value="1"/>
</dbReference>
<keyword evidence="4" id="KW-0326">Glycosidase</keyword>
<dbReference type="GO" id="GO:0005975">
    <property type="term" value="P:carbohydrate metabolic process"/>
    <property type="evidence" value="ECO:0007669"/>
    <property type="project" value="InterPro"/>
</dbReference>
<dbReference type="GO" id="GO:0004564">
    <property type="term" value="F:beta-fructofuranosidase activity"/>
    <property type="evidence" value="ECO:0007669"/>
    <property type="project" value="UniProtKB-EC"/>
</dbReference>
<protein>
    <recommendedName>
        <fullName evidence="2">beta-fructofuranosidase</fullName>
        <ecNumber evidence="2">3.2.1.26</ecNumber>
    </recommendedName>
</protein>
<dbReference type="OrthoDB" id="7064503at2"/>
<evidence type="ECO:0000313" key="6">
    <source>
        <dbReference type="EMBL" id="CTQ45588.1"/>
    </source>
</evidence>
<dbReference type="Gene3D" id="2.60.120.560">
    <property type="entry name" value="Exo-inulinase, domain 1"/>
    <property type="match status" value="1"/>
</dbReference>
<dbReference type="InterPro" id="IPR001362">
    <property type="entry name" value="Glyco_hydro_32"/>
</dbReference>
<dbReference type="CDD" id="cd18609">
    <property type="entry name" value="GH32-like"/>
    <property type="match status" value="1"/>
</dbReference>
<dbReference type="InterPro" id="IPR013148">
    <property type="entry name" value="Glyco_hydro_32_N"/>
</dbReference>
<dbReference type="STRING" id="187304.B0E33_03130"/>
<dbReference type="PANTHER" id="PTHR43101">
    <property type="entry name" value="BETA-FRUCTOSIDASE"/>
    <property type="match status" value="1"/>
</dbReference>
<comment type="similarity">
    <text evidence="1">Belongs to the glycosyl hydrolase 32 family.</text>
</comment>
<organism evidence="6 7">
    <name type="scientific">Roseibium aggregatum</name>
    <dbReference type="NCBI Taxonomy" id="187304"/>
    <lineage>
        <taxon>Bacteria</taxon>
        <taxon>Pseudomonadati</taxon>
        <taxon>Pseudomonadota</taxon>
        <taxon>Alphaproteobacteria</taxon>
        <taxon>Hyphomicrobiales</taxon>
        <taxon>Stappiaceae</taxon>
        <taxon>Roseibium</taxon>
    </lineage>
</organism>
<evidence type="ECO:0000259" key="5">
    <source>
        <dbReference type="Pfam" id="PF00251"/>
    </source>
</evidence>